<name>A0A5B7GRS9_PORTR</name>
<sequence length="116" mass="12949">MRIARQQRRKLSGVTRVPLPEDAARPPRPPRPAQRRGHSLQEQAFLRPARTRNSCPTSPHRPTPSPRPRQCGGRGRDRKEAAHARWATADLLTPGRAVAPPLYPPTSNPTPTPKPR</sequence>
<evidence type="ECO:0000256" key="1">
    <source>
        <dbReference type="SAM" id="MobiDB-lite"/>
    </source>
</evidence>
<feature type="region of interest" description="Disordered" evidence="1">
    <location>
        <begin position="1"/>
        <end position="116"/>
    </location>
</feature>
<dbReference type="Proteomes" id="UP000324222">
    <property type="component" value="Unassembled WGS sequence"/>
</dbReference>
<feature type="compositionally biased region" description="Basic and acidic residues" evidence="1">
    <location>
        <begin position="74"/>
        <end position="83"/>
    </location>
</feature>
<organism evidence="2 3">
    <name type="scientific">Portunus trituberculatus</name>
    <name type="common">Swimming crab</name>
    <name type="synonym">Neptunus trituberculatus</name>
    <dbReference type="NCBI Taxonomy" id="210409"/>
    <lineage>
        <taxon>Eukaryota</taxon>
        <taxon>Metazoa</taxon>
        <taxon>Ecdysozoa</taxon>
        <taxon>Arthropoda</taxon>
        <taxon>Crustacea</taxon>
        <taxon>Multicrustacea</taxon>
        <taxon>Malacostraca</taxon>
        <taxon>Eumalacostraca</taxon>
        <taxon>Eucarida</taxon>
        <taxon>Decapoda</taxon>
        <taxon>Pleocyemata</taxon>
        <taxon>Brachyura</taxon>
        <taxon>Eubrachyura</taxon>
        <taxon>Portunoidea</taxon>
        <taxon>Portunidae</taxon>
        <taxon>Portuninae</taxon>
        <taxon>Portunus</taxon>
    </lineage>
</organism>
<gene>
    <name evidence="2" type="ORF">E2C01_056971</name>
</gene>
<feature type="compositionally biased region" description="Pro residues" evidence="1">
    <location>
        <begin position="101"/>
        <end position="116"/>
    </location>
</feature>
<protein>
    <submittedName>
        <fullName evidence="2">Uncharacterized protein</fullName>
    </submittedName>
</protein>
<keyword evidence="3" id="KW-1185">Reference proteome</keyword>
<dbReference type="EMBL" id="VSRR010020154">
    <property type="protein sequence ID" value="MPC62881.1"/>
    <property type="molecule type" value="Genomic_DNA"/>
</dbReference>
<accession>A0A5B7GRS9</accession>
<proteinExistence type="predicted"/>
<comment type="caution">
    <text evidence="2">The sequence shown here is derived from an EMBL/GenBank/DDBJ whole genome shotgun (WGS) entry which is preliminary data.</text>
</comment>
<evidence type="ECO:0000313" key="3">
    <source>
        <dbReference type="Proteomes" id="UP000324222"/>
    </source>
</evidence>
<reference evidence="2 3" key="1">
    <citation type="submission" date="2019-05" db="EMBL/GenBank/DDBJ databases">
        <title>Another draft genome of Portunus trituberculatus and its Hox gene families provides insights of decapod evolution.</title>
        <authorList>
            <person name="Jeong J.-H."/>
            <person name="Song I."/>
            <person name="Kim S."/>
            <person name="Choi T."/>
            <person name="Kim D."/>
            <person name="Ryu S."/>
            <person name="Kim W."/>
        </authorList>
    </citation>
    <scope>NUCLEOTIDE SEQUENCE [LARGE SCALE GENOMIC DNA]</scope>
    <source>
        <tissue evidence="2">Muscle</tissue>
    </source>
</reference>
<feature type="compositionally biased region" description="Basic residues" evidence="1">
    <location>
        <begin position="1"/>
        <end position="11"/>
    </location>
</feature>
<evidence type="ECO:0000313" key="2">
    <source>
        <dbReference type="EMBL" id="MPC62881.1"/>
    </source>
</evidence>
<dbReference type="AlphaFoldDB" id="A0A5B7GRS9"/>